<comment type="caution">
    <text evidence="2">The sequence shown here is derived from an EMBL/GenBank/DDBJ whole genome shotgun (WGS) entry which is preliminary data.</text>
</comment>
<evidence type="ECO:0000313" key="2">
    <source>
        <dbReference type="EMBL" id="CCA69500.1"/>
    </source>
</evidence>
<protein>
    <submittedName>
        <fullName evidence="2">Uncharacterized protein</fullName>
    </submittedName>
</protein>
<dbReference type="Proteomes" id="UP000007148">
    <property type="component" value="Unassembled WGS sequence"/>
</dbReference>
<feature type="compositionally biased region" description="Low complexity" evidence="1">
    <location>
        <begin position="1"/>
        <end position="17"/>
    </location>
</feature>
<organism evidence="2 3">
    <name type="scientific">Serendipita indica (strain DSM 11827)</name>
    <name type="common">Root endophyte fungus</name>
    <name type="synonym">Piriformospora indica</name>
    <dbReference type="NCBI Taxonomy" id="1109443"/>
    <lineage>
        <taxon>Eukaryota</taxon>
        <taxon>Fungi</taxon>
        <taxon>Dikarya</taxon>
        <taxon>Basidiomycota</taxon>
        <taxon>Agaricomycotina</taxon>
        <taxon>Agaricomycetes</taxon>
        <taxon>Sebacinales</taxon>
        <taxon>Serendipitaceae</taxon>
        <taxon>Serendipita</taxon>
    </lineage>
</organism>
<sequence length="89" mass="9740">MWRTRLTTDQTPYTTTRQHPLGAHATTTTTTRRMTPQGTDITIMTDTTMTAITTSTVDATVSMSPTGIQVADAIRTQMLDILTCVAFSE</sequence>
<dbReference type="HOGENOM" id="CLU_2455554_0_0_1"/>
<proteinExistence type="predicted"/>
<feature type="region of interest" description="Disordered" evidence="1">
    <location>
        <begin position="1"/>
        <end position="26"/>
    </location>
</feature>
<dbReference type="InParanoid" id="G4TDW3"/>
<dbReference type="EMBL" id="CAFZ01000056">
    <property type="protein sequence ID" value="CCA69500.1"/>
    <property type="molecule type" value="Genomic_DNA"/>
</dbReference>
<name>G4TDW3_SERID</name>
<evidence type="ECO:0000313" key="3">
    <source>
        <dbReference type="Proteomes" id="UP000007148"/>
    </source>
</evidence>
<accession>G4TDW3</accession>
<reference evidence="2 3" key="1">
    <citation type="journal article" date="2011" name="PLoS Pathog.">
        <title>Endophytic Life Strategies Decoded by Genome and Transcriptome Analyses of the Mutualistic Root Symbiont Piriformospora indica.</title>
        <authorList>
            <person name="Zuccaro A."/>
            <person name="Lahrmann U."/>
            <person name="Guldener U."/>
            <person name="Langen G."/>
            <person name="Pfiffi S."/>
            <person name="Biedenkopf D."/>
            <person name="Wong P."/>
            <person name="Samans B."/>
            <person name="Grimm C."/>
            <person name="Basiewicz M."/>
            <person name="Murat C."/>
            <person name="Martin F."/>
            <person name="Kogel K.H."/>
        </authorList>
    </citation>
    <scope>NUCLEOTIDE SEQUENCE [LARGE SCALE GENOMIC DNA]</scope>
    <source>
        <strain evidence="2 3">DSM 11827</strain>
    </source>
</reference>
<gene>
    <name evidence="2" type="ORF">PIIN_03400</name>
</gene>
<keyword evidence="3" id="KW-1185">Reference proteome</keyword>
<evidence type="ECO:0000256" key="1">
    <source>
        <dbReference type="SAM" id="MobiDB-lite"/>
    </source>
</evidence>
<dbReference type="AlphaFoldDB" id="G4TDW3"/>